<keyword evidence="1" id="KW-0805">Transcription regulation</keyword>
<reference evidence="5 6" key="1">
    <citation type="submission" date="2019-10" db="EMBL/GenBank/DDBJ databases">
        <title>Whole genome shotgun sequence of Acrocarpospora macrocephala NBRC 16266.</title>
        <authorList>
            <person name="Ichikawa N."/>
            <person name="Kimura A."/>
            <person name="Kitahashi Y."/>
            <person name="Komaki H."/>
            <person name="Oguchi A."/>
        </authorList>
    </citation>
    <scope>NUCLEOTIDE SEQUENCE [LARGE SCALE GENOMIC DNA]</scope>
    <source>
        <strain evidence="5 6">NBRC 16266</strain>
    </source>
</reference>
<evidence type="ECO:0000256" key="3">
    <source>
        <dbReference type="ARBA" id="ARBA00023163"/>
    </source>
</evidence>
<dbReference type="EMBL" id="BLAE01000129">
    <property type="protein sequence ID" value="GES16987.1"/>
    <property type="molecule type" value="Genomic_DNA"/>
</dbReference>
<dbReference type="Proteomes" id="UP000331127">
    <property type="component" value="Unassembled WGS sequence"/>
</dbReference>
<keyword evidence="3" id="KW-0804">Transcription</keyword>
<dbReference type="PROSITE" id="PS01124">
    <property type="entry name" value="HTH_ARAC_FAMILY_2"/>
    <property type="match status" value="1"/>
</dbReference>
<dbReference type="GO" id="GO:0043565">
    <property type="term" value="F:sequence-specific DNA binding"/>
    <property type="evidence" value="ECO:0007669"/>
    <property type="project" value="InterPro"/>
</dbReference>
<dbReference type="GO" id="GO:0003700">
    <property type="term" value="F:DNA-binding transcription factor activity"/>
    <property type="evidence" value="ECO:0007669"/>
    <property type="project" value="InterPro"/>
</dbReference>
<dbReference type="PANTHER" id="PTHR46796">
    <property type="entry name" value="HTH-TYPE TRANSCRIPTIONAL ACTIVATOR RHAS-RELATED"/>
    <property type="match status" value="1"/>
</dbReference>
<dbReference type="PANTHER" id="PTHR46796:SF15">
    <property type="entry name" value="BLL1074 PROTEIN"/>
    <property type="match status" value="1"/>
</dbReference>
<dbReference type="InterPro" id="IPR009057">
    <property type="entry name" value="Homeodomain-like_sf"/>
</dbReference>
<dbReference type="SMART" id="SM00342">
    <property type="entry name" value="HTH_ARAC"/>
    <property type="match status" value="1"/>
</dbReference>
<dbReference type="AlphaFoldDB" id="A0A5M3X5J7"/>
<dbReference type="SUPFAM" id="SSF46689">
    <property type="entry name" value="Homeodomain-like"/>
    <property type="match status" value="1"/>
</dbReference>
<proteinExistence type="predicted"/>
<protein>
    <recommendedName>
        <fullName evidence="4">HTH araC/xylS-type domain-containing protein</fullName>
    </recommendedName>
</protein>
<dbReference type="RefSeq" id="WP_155361968.1">
    <property type="nucleotide sequence ID" value="NZ_BAAAHL010000089.1"/>
</dbReference>
<evidence type="ECO:0000313" key="5">
    <source>
        <dbReference type="EMBL" id="GES16987.1"/>
    </source>
</evidence>
<evidence type="ECO:0000313" key="6">
    <source>
        <dbReference type="Proteomes" id="UP000331127"/>
    </source>
</evidence>
<sequence>MEFEFEIRKPGPPLEPFAESIWFARGRITYARERIAPTGSTVAVLVLGPAILQVPRNGAGVPFLAERGWLAGPHVGPVINAPTAETLAVGIVSSAVGCRALFGVEPAPLRGRVVDLMENWAAAGSLRAALLGESDPFACLDMTEETLVLGLGPAENGWQRCAAAVAALEEDPLRRISELARELGVTHAHLDREFVRTVGLTPRALSRILRLRRLLESVDIHAELNWADLATAWGWFDQSHFIRDFKRHTGVTPSGYVAAQRAVFAQHEPGFVPEM</sequence>
<evidence type="ECO:0000259" key="4">
    <source>
        <dbReference type="PROSITE" id="PS01124"/>
    </source>
</evidence>
<organism evidence="5 6">
    <name type="scientific">Acrocarpospora macrocephala</name>
    <dbReference type="NCBI Taxonomy" id="150177"/>
    <lineage>
        <taxon>Bacteria</taxon>
        <taxon>Bacillati</taxon>
        <taxon>Actinomycetota</taxon>
        <taxon>Actinomycetes</taxon>
        <taxon>Streptosporangiales</taxon>
        <taxon>Streptosporangiaceae</taxon>
        <taxon>Acrocarpospora</taxon>
    </lineage>
</organism>
<evidence type="ECO:0000256" key="1">
    <source>
        <dbReference type="ARBA" id="ARBA00023015"/>
    </source>
</evidence>
<comment type="caution">
    <text evidence="5">The sequence shown here is derived from an EMBL/GenBank/DDBJ whole genome shotgun (WGS) entry which is preliminary data.</text>
</comment>
<dbReference type="Gene3D" id="1.10.10.60">
    <property type="entry name" value="Homeodomain-like"/>
    <property type="match status" value="2"/>
</dbReference>
<dbReference type="InterPro" id="IPR050204">
    <property type="entry name" value="AraC_XylS_family_regulators"/>
</dbReference>
<name>A0A5M3X5J7_9ACTN</name>
<keyword evidence="2" id="KW-0238">DNA-binding</keyword>
<dbReference type="Pfam" id="PF12833">
    <property type="entry name" value="HTH_18"/>
    <property type="match status" value="1"/>
</dbReference>
<gene>
    <name evidence="5" type="ORF">Amac_105850</name>
</gene>
<evidence type="ECO:0000256" key="2">
    <source>
        <dbReference type="ARBA" id="ARBA00023125"/>
    </source>
</evidence>
<accession>A0A5M3X5J7</accession>
<dbReference type="OrthoDB" id="2559672at2"/>
<feature type="domain" description="HTH araC/xylS-type" evidence="4">
    <location>
        <begin position="159"/>
        <end position="259"/>
    </location>
</feature>
<keyword evidence="6" id="KW-1185">Reference proteome</keyword>
<dbReference type="InterPro" id="IPR018060">
    <property type="entry name" value="HTH_AraC"/>
</dbReference>